<gene>
    <name evidence="2" type="ORF">SALLE_v1c11490</name>
</gene>
<dbReference type="GO" id="GO:0003676">
    <property type="term" value="F:nucleic acid binding"/>
    <property type="evidence" value="ECO:0007669"/>
    <property type="project" value="InterPro"/>
</dbReference>
<evidence type="ECO:0000259" key="1">
    <source>
        <dbReference type="Pfam" id="PF01424"/>
    </source>
</evidence>
<dbReference type="AlphaFoldDB" id="A0A345Z5E0"/>
<evidence type="ECO:0000313" key="3">
    <source>
        <dbReference type="Proteomes" id="UP000254792"/>
    </source>
</evidence>
<dbReference type="KEGG" id="salx:SALLE_v1c11490"/>
<keyword evidence="3" id="KW-1185">Reference proteome</keyword>
<dbReference type="InterPro" id="IPR001374">
    <property type="entry name" value="R3H_dom"/>
</dbReference>
<dbReference type="RefSeq" id="WP_162807973.1">
    <property type="nucleotide sequence ID" value="NZ_CP031376.1"/>
</dbReference>
<organism evidence="2 3">
    <name type="scientific">Spiroplasma alleghenense</name>
    <dbReference type="NCBI Taxonomy" id="216931"/>
    <lineage>
        <taxon>Bacteria</taxon>
        <taxon>Bacillati</taxon>
        <taxon>Mycoplasmatota</taxon>
        <taxon>Mollicutes</taxon>
        <taxon>Entomoplasmatales</taxon>
        <taxon>Spiroplasmataceae</taxon>
        <taxon>Spiroplasma</taxon>
    </lineage>
</organism>
<reference evidence="2 3" key="1">
    <citation type="submission" date="2018-07" db="EMBL/GenBank/DDBJ databases">
        <title>Complete genome sequence of Spiroplasma alleghenense PLHS-1 (ATCC 51752).</title>
        <authorList>
            <person name="Chou L."/>
            <person name="Lee T.-Y."/>
            <person name="Tsai Y.-M."/>
            <person name="Kuo C.-H."/>
        </authorList>
    </citation>
    <scope>NUCLEOTIDE SEQUENCE [LARGE SCALE GENOMIC DNA]</scope>
    <source>
        <strain evidence="2 3">PLHS-1</strain>
    </source>
</reference>
<name>A0A345Z5E0_9MOLU</name>
<dbReference type="EMBL" id="CP031376">
    <property type="protein sequence ID" value="AXK51819.1"/>
    <property type="molecule type" value="Genomic_DNA"/>
</dbReference>
<accession>A0A345Z5E0</accession>
<sequence>MKTKIKFDYPIQKTRSFFGLKLKQKSGFNIADIENLIKEIFANLLSQLFSISFKDGKLTFQGRKILFELNNELFTYNVSQLVIESFEIICEEILYRKTGLKFQVKIFSQYIEDLSLEEYIDIAVEACEKVLETGEDIVLPLMSKETRAKIHERLIKFPDIVSKSINSENKRLIVLKRKVKNNK</sequence>
<dbReference type="Proteomes" id="UP000254792">
    <property type="component" value="Chromosome"/>
</dbReference>
<feature type="domain" description="R3H" evidence="1">
    <location>
        <begin position="120"/>
        <end position="176"/>
    </location>
</feature>
<dbReference type="SUPFAM" id="SSF82708">
    <property type="entry name" value="R3H domain"/>
    <property type="match status" value="1"/>
</dbReference>
<proteinExistence type="predicted"/>
<evidence type="ECO:0000313" key="2">
    <source>
        <dbReference type="EMBL" id="AXK51819.1"/>
    </source>
</evidence>
<protein>
    <recommendedName>
        <fullName evidence="1">R3H domain-containing protein</fullName>
    </recommendedName>
</protein>
<dbReference type="Pfam" id="PF01424">
    <property type="entry name" value="R3H"/>
    <property type="match status" value="1"/>
</dbReference>
<dbReference type="Gene3D" id="3.30.1370.50">
    <property type="entry name" value="R3H-like domain"/>
    <property type="match status" value="1"/>
</dbReference>
<dbReference type="InterPro" id="IPR036867">
    <property type="entry name" value="R3H_dom_sf"/>
</dbReference>